<evidence type="ECO:0008006" key="5">
    <source>
        <dbReference type="Google" id="ProtNLM"/>
    </source>
</evidence>
<evidence type="ECO:0000256" key="1">
    <source>
        <dbReference type="SAM" id="MobiDB-lite"/>
    </source>
</evidence>
<evidence type="ECO:0000313" key="3">
    <source>
        <dbReference type="EMBL" id="GAA3531453.1"/>
    </source>
</evidence>
<feature type="region of interest" description="Disordered" evidence="1">
    <location>
        <begin position="19"/>
        <end position="51"/>
    </location>
</feature>
<evidence type="ECO:0000256" key="2">
    <source>
        <dbReference type="SAM" id="SignalP"/>
    </source>
</evidence>
<sequence>MRTPLLAVLLVVAGCGQPATTAASTPPQTSTPAPAPSSTPQPTDNVPDEPELSKKELRYLTALAKAMGEKDVQSLTAYSYVDDGYIVCGRGDEGPPTVDLIVENLEEDGDMYAAAIKHLCPKYLPVWRKAAGGFTDGVYTVGKDIRAGTYRTTPGRLTKCYWERSTGAGRIIDNQWVTNAPNGATVSVRRGEGFTSEGCGNWIRA</sequence>
<dbReference type="EMBL" id="BAABDQ010000001">
    <property type="protein sequence ID" value="GAA3531453.1"/>
    <property type="molecule type" value="Genomic_DNA"/>
</dbReference>
<evidence type="ECO:0000313" key="4">
    <source>
        <dbReference type="Proteomes" id="UP001500630"/>
    </source>
</evidence>
<gene>
    <name evidence="3" type="ORF">GCM10022419_008190</name>
</gene>
<feature type="compositionally biased region" description="Low complexity" evidence="1">
    <location>
        <begin position="19"/>
        <end position="32"/>
    </location>
</feature>
<proteinExistence type="predicted"/>
<dbReference type="PROSITE" id="PS51257">
    <property type="entry name" value="PROKAR_LIPOPROTEIN"/>
    <property type="match status" value="1"/>
</dbReference>
<feature type="signal peptide" evidence="2">
    <location>
        <begin position="1"/>
        <end position="21"/>
    </location>
</feature>
<keyword evidence="4" id="KW-1185">Reference proteome</keyword>
<name>A0ABP6V9I3_9ACTN</name>
<feature type="chain" id="PRO_5046416186" description="DUF732 domain-containing protein" evidence="2">
    <location>
        <begin position="22"/>
        <end position="205"/>
    </location>
</feature>
<organism evidence="3 4">
    <name type="scientific">Nonomuraea rosea</name>
    <dbReference type="NCBI Taxonomy" id="638574"/>
    <lineage>
        <taxon>Bacteria</taxon>
        <taxon>Bacillati</taxon>
        <taxon>Actinomycetota</taxon>
        <taxon>Actinomycetes</taxon>
        <taxon>Streptosporangiales</taxon>
        <taxon>Streptosporangiaceae</taxon>
        <taxon>Nonomuraea</taxon>
    </lineage>
</organism>
<protein>
    <recommendedName>
        <fullName evidence="5">DUF732 domain-containing protein</fullName>
    </recommendedName>
</protein>
<dbReference type="Proteomes" id="UP001500630">
    <property type="component" value="Unassembled WGS sequence"/>
</dbReference>
<dbReference type="RefSeq" id="WP_345558728.1">
    <property type="nucleotide sequence ID" value="NZ_BAABDQ010000001.1"/>
</dbReference>
<reference evidence="4" key="1">
    <citation type="journal article" date="2019" name="Int. J. Syst. Evol. Microbiol.">
        <title>The Global Catalogue of Microorganisms (GCM) 10K type strain sequencing project: providing services to taxonomists for standard genome sequencing and annotation.</title>
        <authorList>
            <consortium name="The Broad Institute Genomics Platform"/>
            <consortium name="The Broad Institute Genome Sequencing Center for Infectious Disease"/>
            <person name="Wu L."/>
            <person name="Ma J."/>
        </authorList>
    </citation>
    <scope>NUCLEOTIDE SEQUENCE [LARGE SCALE GENOMIC DNA]</scope>
    <source>
        <strain evidence="4">JCM 17326</strain>
    </source>
</reference>
<comment type="caution">
    <text evidence="3">The sequence shown here is derived from an EMBL/GenBank/DDBJ whole genome shotgun (WGS) entry which is preliminary data.</text>
</comment>
<accession>A0ABP6V9I3</accession>
<keyword evidence="2" id="KW-0732">Signal</keyword>